<evidence type="ECO:0000256" key="6">
    <source>
        <dbReference type="SAM" id="Phobius"/>
    </source>
</evidence>
<feature type="region of interest" description="Disordered" evidence="5">
    <location>
        <begin position="227"/>
        <end position="269"/>
    </location>
</feature>
<dbReference type="GO" id="GO:0016020">
    <property type="term" value="C:membrane"/>
    <property type="evidence" value="ECO:0007669"/>
    <property type="project" value="UniProtKB-SubCell"/>
</dbReference>
<dbReference type="AlphaFoldDB" id="A0A6A5YQ18"/>
<gene>
    <name evidence="7" type="ORF">BDV96DRAFT_653110</name>
</gene>
<keyword evidence="8" id="KW-1185">Reference proteome</keyword>
<proteinExistence type="predicted"/>
<keyword evidence="4 6" id="KW-0472">Membrane</keyword>
<evidence type="ECO:0000313" key="7">
    <source>
        <dbReference type="EMBL" id="KAF2108221.1"/>
    </source>
</evidence>
<sequence>MTYTEDDCPDNYAAISTGFQPNIDITLRTLYCCPEVTNWFVGIVDISRTDPTAWNHQFCSYQWQGTGPESSMPVPSARSISIPDGSTTFHNILNVVAVLAVSTIWPGVTTSIAPATTTFSKSTSASTSTSTSASTTPTLIPGSALTHGAKVGIGVGTSIGGILLLSLIPLLVILRRRQKKWKAAALNMGYADKPELHGEAMRKEDVANEVKGAPVYEMPGEGLPAEISANDHPETASTDGGRVTSTDESNEGNGGEIYNRSNAEESPYEWQGTALESTFPASSAMPVAISDATTIYTNHLQVMPIVAIATPGSTTSVALSTTTPSISSGTSTMPTSHAGSSLSTKSKIGISVGAGIGVLLLVFLVSIFVFTRRRNHRQNHTTKVDPIRKHELPKEMQSEESMGREIMGRPIAEMEDLALAVELSDCAQVREMEGAGHSDEEVAARDR</sequence>
<name>A0A6A5YQ18_9PLEO</name>
<dbReference type="PANTHER" id="PTHR15549">
    <property type="entry name" value="PAIRED IMMUNOGLOBULIN-LIKE TYPE 2 RECEPTOR"/>
    <property type="match status" value="1"/>
</dbReference>
<evidence type="ECO:0000256" key="5">
    <source>
        <dbReference type="SAM" id="MobiDB-lite"/>
    </source>
</evidence>
<feature type="region of interest" description="Disordered" evidence="5">
    <location>
        <begin position="320"/>
        <end position="342"/>
    </location>
</feature>
<dbReference type="Proteomes" id="UP000799770">
    <property type="component" value="Unassembled WGS sequence"/>
</dbReference>
<evidence type="ECO:0000256" key="3">
    <source>
        <dbReference type="ARBA" id="ARBA00022989"/>
    </source>
</evidence>
<dbReference type="PANTHER" id="PTHR15549:SF6">
    <property type="entry name" value="MID2 DOMAIN-CONTAINING PROTEIN"/>
    <property type="match status" value="1"/>
</dbReference>
<evidence type="ECO:0000256" key="1">
    <source>
        <dbReference type="ARBA" id="ARBA00004167"/>
    </source>
</evidence>
<feature type="transmembrane region" description="Helical" evidence="6">
    <location>
        <begin position="151"/>
        <end position="174"/>
    </location>
</feature>
<organism evidence="7 8">
    <name type="scientific">Lophiotrema nucula</name>
    <dbReference type="NCBI Taxonomy" id="690887"/>
    <lineage>
        <taxon>Eukaryota</taxon>
        <taxon>Fungi</taxon>
        <taxon>Dikarya</taxon>
        <taxon>Ascomycota</taxon>
        <taxon>Pezizomycotina</taxon>
        <taxon>Dothideomycetes</taxon>
        <taxon>Pleosporomycetidae</taxon>
        <taxon>Pleosporales</taxon>
        <taxon>Lophiotremataceae</taxon>
        <taxon>Lophiotrema</taxon>
    </lineage>
</organism>
<feature type="compositionally biased region" description="Polar residues" evidence="5">
    <location>
        <begin position="235"/>
        <end position="247"/>
    </location>
</feature>
<protein>
    <recommendedName>
        <fullName evidence="9">Mid2 domain-containing protein</fullName>
    </recommendedName>
</protein>
<dbReference type="GO" id="GO:0071944">
    <property type="term" value="C:cell periphery"/>
    <property type="evidence" value="ECO:0007669"/>
    <property type="project" value="UniProtKB-ARBA"/>
</dbReference>
<reference evidence="7" key="1">
    <citation type="journal article" date="2020" name="Stud. Mycol.">
        <title>101 Dothideomycetes genomes: a test case for predicting lifestyles and emergence of pathogens.</title>
        <authorList>
            <person name="Haridas S."/>
            <person name="Albert R."/>
            <person name="Binder M."/>
            <person name="Bloem J."/>
            <person name="Labutti K."/>
            <person name="Salamov A."/>
            <person name="Andreopoulos B."/>
            <person name="Baker S."/>
            <person name="Barry K."/>
            <person name="Bills G."/>
            <person name="Bluhm B."/>
            <person name="Cannon C."/>
            <person name="Castanera R."/>
            <person name="Culley D."/>
            <person name="Daum C."/>
            <person name="Ezra D."/>
            <person name="Gonzalez J."/>
            <person name="Henrissat B."/>
            <person name="Kuo A."/>
            <person name="Liang C."/>
            <person name="Lipzen A."/>
            <person name="Lutzoni F."/>
            <person name="Magnuson J."/>
            <person name="Mondo S."/>
            <person name="Nolan M."/>
            <person name="Ohm R."/>
            <person name="Pangilinan J."/>
            <person name="Park H.-J."/>
            <person name="Ramirez L."/>
            <person name="Alfaro M."/>
            <person name="Sun H."/>
            <person name="Tritt A."/>
            <person name="Yoshinaga Y."/>
            <person name="Zwiers L.-H."/>
            <person name="Turgeon B."/>
            <person name="Goodwin S."/>
            <person name="Spatafora J."/>
            <person name="Crous P."/>
            <person name="Grigoriev I."/>
        </authorList>
    </citation>
    <scope>NUCLEOTIDE SEQUENCE</scope>
    <source>
        <strain evidence="7">CBS 627.86</strain>
    </source>
</reference>
<evidence type="ECO:0008006" key="9">
    <source>
        <dbReference type="Google" id="ProtNLM"/>
    </source>
</evidence>
<feature type="transmembrane region" description="Helical" evidence="6">
    <location>
        <begin position="348"/>
        <end position="370"/>
    </location>
</feature>
<keyword evidence="3 6" id="KW-1133">Transmembrane helix</keyword>
<dbReference type="InterPro" id="IPR051694">
    <property type="entry name" value="Immunoregulatory_rcpt-like"/>
</dbReference>
<feature type="compositionally biased region" description="Low complexity" evidence="5">
    <location>
        <begin position="320"/>
        <end position="336"/>
    </location>
</feature>
<comment type="subcellular location">
    <subcellularLocation>
        <location evidence="1">Membrane</location>
        <topology evidence="1">Single-pass membrane protein</topology>
    </subcellularLocation>
</comment>
<dbReference type="EMBL" id="ML977349">
    <property type="protein sequence ID" value="KAF2108221.1"/>
    <property type="molecule type" value="Genomic_DNA"/>
</dbReference>
<keyword evidence="2 6" id="KW-0812">Transmembrane</keyword>
<evidence type="ECO:0000256" key="2">
    <source>
        <dbReference type="ARBA" id="ARBA00022692"/>
    </source>
</evidence>
<evidence type="ECO:0000256" key="4">
    <source>
        <dbReference type="ARBA" id="ARBA00023136"/>
    </source>
</evidence>
<evidence type="ECO:0000313" key="8">
    <source>
        <dbReference type="Proteomes" id="UP000799770"/>
    </source>
</evidence>
<accession>A0A6A5YQ18</accession>